<keyword evidence="3" id="KW-1185">Reference proteome</keyword>
<dbReference type="Proteomes" id="UP001501480">
    <property type="component" value="Unassembled WGS sequence"/>
</dbReference>
<feature type="domain" description="Sporulation stage II protein D amidase enhancer LytB N-terminal" evidence="1">
    <location>
        <begin position="199"/>
        <end position="286"/>
    </location>
</feature>
<proteinExistence type="predicted"/>
<name>A0ABN2VXF6_9ACTN</name>
<evidence type="ECO:0000313" key="2">
    <source>
        <dbReference type="EMBL" id="GAA2071785.1"/>
    </source>
</evidence>
<dbReference type="InterPro" id="IPR013486">
    <property type="entry name" value="SpoIID/LytB"/>
</dbReference>
<comment type="caution">
    <text evidence="2">The sequence shown here is derived from an EMBL/GenBank/DDBJ whole genome shotgun (WGS) entry which is preliminary data.</text>
</comment>
<dbReference type="InterPro" id="IPR013693">
    <property type="entry name" value="SpoIID/LytB_N"/>
</dbReference>
<accession>A0ABN2VXF6</accession>
<sequence>MRHSVSNEALSPWTDVVSGSTKAAAGGSGVNDRTIGSATSIPFKGRGFGHGIGMSQYGALGGSQSGAMASTILARYYPGTTLADSSRYIRVLVTADNDGSLAVLAASNLRFLQGSRSIALPTSVNGAKVSHWRIEPLASDRRQSTLRYKSGSTWRTYQDMTWSGAADFAAPTMRLAMPGGGTVTYRYKLRAAQASSTSTTRQTVNVVHLDDYARGVVPREVPASWPDQALRAQSIAARTYGLRSISSGGWYDICDTTSCQVYGGASAETARTDAAVASTAKRVLLYQGSPAFTQFSSSSGGFTNQGSQPYLRPVNDPWDATTANPNRSWTQNVPVSTIRARYPSIGTPQRLRITQRNGHGADGGRVTSMQIIGSSGTVTVTGPAARAAFGLKSDWFAF</sequence>
<gene>
    <name evidence="2" type="ORF">GCM10009821_07170</name>
</gene>
<evidence type="ECO:0000259" key="1">
    <source>
        <dbReference type="Pfam" id="PF08486"/>
    </source>
</evidence>
<dbReference type="NCBIfam" id="TIGR02669">
    <property type="entry name" value="SpoIID_LytB"/>
    <property type="match status" value="1"/>
</dbReference>
<evidence type="ECO:0000313" key="3">
    <source>
        <dbReference type="Proteomes" id="UP001501480"/>
    </source>
</evidence>
<organism evidence="2 3">
    <name type="scientific">Aeromicrobium halocynthiae</name>
    <dbReference type="NCBI Taxonomy" id="560557"/>
    <lineage>
        <taxon>Bacteria</taxon>
        <taxon>Bacillati</taxon>
        <taxon>Actinomycetota</taxon>
        <taxon>Actinomycetes</taxon>
        <taxon>Propionibacteriales</taxon>
        <taxon>Nocardioidaceae</taxon>
        <taxon>Aeromicrobium</taxon>
    </lineage>
</organism>
<protein>
    <recommendedName>
        <fullName evidence="1">Sporulation stage II protein D amidase enhancer LytB N-terminal domain-containing protein</fullName>
    </recommendedName>
</protein>
<dbReference type="EMBL" id="BAAAPY010000001">
    <property type="protein sequence ID" value="GAA2071785.1"/>
    <property type="molecule type" value="Genomic_DNA"/>
</dbReference>
<dbReference type="Pfam" id="PF08486">
    <property type="entry name" value="SpoIID"/>
    <property type="match status" value="1"/>
</dbReference>
<reference evidence="2 3" key="1">
    <citation type="journal article" date="2019" name="Int. J. Syst. Evol. Microbiol.">
        <title>The Global Catalogue of Microorganisms (GCM) 10K type strain sequencing project: providing services to taxonomists for standard genome sequencing and annotation.</title>
        <authorList>
            <consortium name="The Broad Institute Genomics Platform"/>
            <consortium name="The Broad Institute Genome Sequencing Center for Infectious Disease"/>
            <person name="Wu L."/>
            <person name="Ma J."/>
        </authorList>
    </citation>
    <scope>NUCLEOTIDE SEQUENCE [LARGE SCALE GENOMIC DNA]</scope>
    <source>
        <strain evidence="2 3">JCM 15749</strain>
    </source>
</reference>